<dbReference type="InterPro" id="IPR050188">
    <property type="entry name" value="RluA_PseudoU_synthase"/>
</dbReference>
<dbReference type="InterPro" id="IPR020103">
    <property type="entry name" value="PsdUridine_synth_cat_dom_sf"/>
</dbReference>
<dbReference type="GO" id="GO:0009982">
    <property type="term" value="F:pseudouridine synthase activity"/>
    <property type="evidence" value="ECO:0007669"/>
    <property type="project" value="InterPro"/>
</dbReference>
<dbReference type="GO" id="GO:0006396">
    <property type="term" value="P:RNA processing"/>
    <property type="evidence" value="ECO:0007669"/>
    <property type="project" value="UniProtKB-ARBA"/>
</dbReference>
<reference evidence="5" key="2">
    <citation type="journal article" date="2021" name="PeerJ">
        <title>Extensive microbial diversity within the chicken gut microbiome revealed by metagenomics and culture.</title>
        <authorList>
            <person name="Gilroy R."/>
            <person name="Ravi A."/>
            <person name="Getino M."/>
            <person name="Pursley I."/>
            <person name="Horton D.L."/>
            <person name="Alikhan N.F."/>
            <person name="Baker D."/>
            <person name="Gharbi K."/>
            <person name="Hall N."/>
            <person name="Watson M."/>
            <person name="Adriaenssens E.M."/>
            <person name="Foster-Nyarko E."/>
            <person name="Jarju S."/>
            <person name="Secka A."/>
            <person name="Antonio M."/>
            <person name="Oren A."/>
            <person name="Chaudhuri R.R."/>
            <person name="La Ragione R."/>
            <person name="Hildebrand F."/>
            <person name="Pallen M.J."/>
        </authorList>
    </citation>
    <scope>NUCLEOTIDE SEQUENCE</scope>
    <source>
        <strain evidence="5">CHK33-4379</strain>
    </source>
</reference>
<dbReference type="Pfam" id="PF00849">
    <property type="entry name" value="PseudoU_synth_2"/>
    <property type="match status" value="1"/>
</dbReference>
<accession>A0A9D1GUB6</accession>
<dbReference type="SUPFAM" id="SSF55120">
    <property type="entry name" value="Pseudouridine synthase"/>
    <property type="match status" value="1"/>
</dbReference>
<dbReference type="EMBL" id="DVLL01000021">
    <property type="protein sequence ID" value="HIT59209.1"/>
    <property type="molecule type" value="Genomic_DNA"/>
</dbReference>
<dbReference type="GO" id="GO:0140098">
    <property type="term" value="F:catalytic activity, acting on RNA"/>
    <property type="evidence" value="ECO:0007669"/>
    <property type="project" value="UniProtKB-ARBA"/>
</dbReference>
<feature type="domain" description="Pseudouridine synthase RsuA/RluA-like" evidence="4">
    <location>
        <begin position="13"/>
        <end position="158"/>
    </location>
</feature>
<name>A0A9D1GUB6_9FIRM</name>
<dbReference type="Gene3D" id="3.30.2350.10">
    <property type="entry name" value="Pseudouridine synthase"/>
    <property type="match status" value="1"/>
</dbReference>
<dbReference type="GO" id="GO:0003723">
    <property type="term" value="F:RNA binding"/>
    <property type="evidence" value="ECO:0007669"/>
    <property type="project" value="InterPro"/>
</dbReference>
<protein>
    <recommendedName>
        <fullName evidence="2">RNA pseudouridylate synthase</fullName>
    </recommendedName>
    <alternativeName>
        <fullName evidence="3">RNA-uridine isomerase</fullName>
    </alternativeName>
</protein>
<evidence type="ECO:0000256" key="3">
    <source>
        <dbReference type="ARBA" id="ARBA00033164"/>
    </source>
</evidence>
<dbReference type="PANTHER" id="PTHR21600">
    <property type="entry name" value="MITOCHONDRIAL RNA PSEUDOURIDINE SYNTHASE"/>
    <property type="match status" value="1"/>
</dbReference>
<dbReference type="InterPro" id="IPR006145">
    <property type="entry name" value="PsdUridine_synth_RsuA/RluA"/>
</dbReference>
<organism evidence="5 6">
    <name type="scientific">Candidatus Faeciplasma pullistercoris</name>
    <dbReference type="NCBI Taxonomy" id="2840800"/>
    <lineage>
        <taxon>Bacteria</taxon>
        <taxon>Bacillati</taxon>
        <taxon>Bacillota</taxon>
        <taxon>Clostridia</taxon>
        <taxon>Eubacteriales</taxon>
        <taxon>Oscillospiraceae</taxon>
        <taxon>Oscillospiraceae incertae sedis</taxon>
        <taxon>Candidatus Faeciplasma</taxon>
    </lineage>
</organism>
<evidence type="ECO:0000259" key="4">
    <source>
        <dbReference type="Pfam" id="PF00849"/>
    </source>
</evidence>
<proteinExistence type="predicted"/>
<evidence type="ECO:0000256" key="1">
    <source>
        <dbReference type="ARBA" id="ARBA00000073"/>
    </source>
</evidence>
<comment type="catalytic activity">
    <reaction evidence="1">
        <text>a uridine in RNA = a pseudouridine in RNA</text>
        <dbReference type="Rhea" id="RHEA:48348"/>
        <dbReference type="Rhea" id="RHEA-COMP:12068"/>
        <dbReference type="Rhea" id="RHEA-COMP:12069"/>
        <dbReference type="ChEBI" id="CHEBI:65314"/>
        <dbReference type="ChEBI" id="CHEBI:65315"/>
    </reaction>
</comment>
<dbReference type="GO" id="GO:0001522">
    <property type="term" value="P:pseudouridine synthesis"/>
    <property type="evidence" value="ECO:0007669"/>
    <property type="project" value="InterPro"/>
</dbReference>
<gene>
    <name evidence="5" type="ORF">IAC39_05830</name>
</gene>
<sequence length="213" mass="24002">MSEPKLIYQDMHICVIEKPAGISSEAQMIEKLNQLYGLKAYAVHRLDKEAGGLMVYALNSEAAAGLSSAIAAGEFEKIYLAVVIGHMPEASGMLEDYLYHDKNRNKSYSVKSERKGVKYAKLEYSVLSEREFDGICLSLVRIRLHTGRTHQIRVQFSSRKHPLYGDGRYGGKAKASRLCLWSHKLGFCHPATGERMEFTLAPPEVFPWTLFEL</sequence>
<evidence type="ECO:0000313" key="5">
    <source>
        <dbReference type="EMBL" id="HIT59209.1"/>
    </source>
</evidence>
<comment type="caution">
    <text evidence="5">The sequence shown here is derived from an EMBL/GenBank/DDBJ whole genome shotgun (WGS) entry which is preliminary data.</text>
</comment>
<evidence type="ECO:0000256" key="2">
    <source>
        <dbReference type="ARBA" id="ARBA00031870"/>
    </source>
</evidence>
<dbReference type="AlphaFoldDB" id="A0A9D1GUB6"/>
<evidence type="ECO:0000313" key="6">
    <source>
        <dbReference type="Proteomes" id="UP000824136"/>
    </source>
</evidence>
<reference evidence="5" key="1">
    <citation type="submission" date="2020-10" db="EMBL/GenBank/DDBJ databases">
        <authorList>
            <person name="Gilroy R."/>
        </authorList>
    </citation>
    <scope>NUCLEOTIDE SEQUENCE</scope>
    <source>
        <strain evidence="5">CHK33-4379</strain>
    </source>
</reference>
<dbReference type="Proteomes" id="UP000824136">
    <property type="component" value="Unassembled WGS sequence"/>
</dbReference>
<dbReference type="CDD" id="cd02869">
    <property type="entry name" value="PseudoU_synth_RluA_like"/>
    <property type="match status" value="1"/>
</dbReference>